<dbReference type="RefSeq" id="WP_014444479.1">
    <property type="nucleotide sequence ID" value="NC_017093.1"/>
</dbReference>
<dbReference type="Proteomes" id="UP000007882">
    <property type="component" value="Chromosome"/>
</dbReference>
<dbReference type="PATRIC" id="fig|512565.3.peg.4351"/>
<evidence type="ECO:0000256" key="1">
    <source>
        <dbReference type="SAM" id="MobiDB-lite"/>
    </source>
</evidence>
<evidence type="ECO:0000313" key="2">
    <source>
        <dbReference type="EMBL" id="BAL89585.1"/>
    </source>
</evidence>
<accession>I0H998</accession>
<feature type="region of interest" description="Disordered" evidence="1">
    <location>
        <begin position="27"/>
        <end position="48"/>
    </location>
</feature>
<gene>
    <name evidence="2" type="ordered locus">AMIS_43650</name>
</gene>
<evidence type="ECO:0000313" key="3">
    <source>
        <dbReference type="Proteomes" id="UP000007882"/>
    </source>
</evidence>
<proteinExistence type="predicted"/>
<dbReference type="HOGENOM" id="CLU_3148549_0_0_11"/>
<dbReference type="KEGG" id="ams:AMIS_43650"/>
<organism evidence="2 3">
    <name type="scientific">Actinoplanes missouriensis (strain ATCC 14538 / DSM 43046 / CBS 188.64 / JCM 3121 / NBRC 102363 / NCIMB 12654 / NRRL B-3342 / UNCC 431)</name>
    <dbReference type="NCBI Taxonomy" id="512565"/>
    <lineage>
        <taxon>Bacteria</taxon>
        <taxon>Bacillati</taxon>
        <taxon>Actinomycetota</taxon>
        <taxon>Actinomycetes</taxon>
        <taxon>Micromonosporales</taxon>
        <taxon>Micromonosporaceae</taxon>
        <taxon>Actinoplanes</taxon>
    </lineage>
</organism>
<name>I0H998_ACTM4</name>
<sequence length="48" mass="5112">MLASPSKAVVPAGAYADRPIALGKTGDEATGLWQRREADMIGRQPTTR</sequence>
<protein>
    <submittedName>
        <fullName evidence="2">Uncharacterized protein</fullName>
    </submittedName>
</protein>
<dbReference type="EMBL" id="AP012319">
    <property type="protein sequence ID" value="BAL89585.1"/>
    <property type="molecule type" value="Genomic_DNA"/>
</dbReference>
<reference evidence="2 3" key="1">
    <citation type="submission" date="2012-02" db="EMBL/GenBank/DDBJ databases">
        <title>Complete genome sequence of Actinoplanes missouriensis 431 (= NBRC 102363).</title>
        <authorList>
            <person name="Ohnishi Y."/>
            <person name="Ishikawa J."/>
            <person name="Sekine M."/>
            <person name="Hosoyama A."/>
            <person name="Harada T."/>
            <person name="Narita H."/>
            <person name="Hata T."/>
            <person name="Konno Y."/>
            <person name="Tutikane K."/>
            <person name="Fujita N."/>
            <person name="Horinouchi S."/>
            <person name="Hayakawa M."/>
        </authorList>
    </citation>
    <scope>NUCLEOTIDE SEQUENCE [LARGE SCALE GENOMIC DNA]</scope>
    <source>
        <strain evidence="3">ATCC 14538 / DSM 43046 / CBS 188.64 / JCM 3121 / NBRC 102363 / NCIMB 12654 / NRRL B-3342 / UNCC 431</strain>
    </source>
</reference>
<keyword evidence="3" id="KW-1185">Reference proteome</keyword>
<dbReference type="AlphaFoldDB" id="I0H998"/>